<keyword evidence="4" id="KW-1133">Transmembrane helix</keyword>
<keyword evidence="1" id="KW-0677">Repeat</keyword>
<dbReference type="PANTHER" id="PTHR44943">
    <property type="entry name" value="CELLULOSE SYNTHASE OPERON PROTEIN C"/>
    <property type="match status" value="1"/>
</dbReference>
<evidence type="ECO:0000256" key="3">
    <source>
        <dbReference type="PROSITE-ProRule" id="PRU00339"/>
    </source>
</evidence>
<comment type="caution">
    <text evidence="5">The sequence shown here is derived from an EMBL/GenBank/DDBJ whole genome shotgun (WGS) entry which is preliminary data.</text>
</comment>
<name>A0A8S1RPU2_9CILI</name>
<feature type="repeat" description="TPR" evidence="3">
    <location>
        <begin position="121"/>
        <end position="154"/>
    </location>
</feature>
<organism evidence="5 6">
    <name type="scientific">Paramecium sonneborni</name>
    <dbReference type="NCBI Taxonomy" id="65129"/>
    <lineage>
        <taxon>Eukaryota</taxon>
        <taxon>Sar</taxon>
        <taxon>Alveolata</taxon>
        <taxon>Ciliophora</taxon>
        <taxon>Intramacronucleata</taxon>
        <taxon>Oligohymenophorea</taxon>
        <taxon>Peniculida</taxon>
        <taxon>Parameciidae</taxon>
        <taxon>Paramecium</taxon>
    </lineage>
</organism>
<accession>A0A8S1RPU2</accession>
<dbReference type="InterPro" id="IPR051685">
    <property type="entry name" value="Ycf3/AcsC/BcsC/TPR_MFPF"/>
</dbReference>
<dbReference type="Pfam" id="PF12895">
    <property type="entry name" value="ANAPC3"/>
    <property type="match status" value="1"/>
</dbReference>
<gene>
    <name evidence="5" type="ORF">PSON_ATCC_30995.1.T2050029</name>
</gene>
<evidence type="ECO:0000256" key="4">
    <source>
        <dbReference type="SAM" id="Phobius"/>
    </source>
</evidence>
<evidence type="ECO:0008006" key="7">
    <source>
        <dbReference type="Google" id="ProtNLM"/>
    </source>
</evidence>
<sequence>MNNQNYLHLIIIRLMIIVQNFLKSYMIKVINYIRKIILTMPFRYQINQQNQIPITIILSGSCLRLLKQYENAITQLDKGIAINPEHINSLSEKGECLRLLKQYDESLNLLDKALSINQQQNCLFNLNGVCLFDQKKSQEAMIYYEQSLKIDPNNQNTIDKKGIL</sequence>
<protein>
    <recommendedName>
        <fullName evidence="7">Tetratricopeptide repeat protein</fullName>
    </recommendedName>
</protein>
<keyword evidence="4" id="KW-0472">Membrane</keyword>
<proteinExistence type="predicted"/>
<dbReference type="Proteomes" id="UP000692954">
    <property type="component" value="Unassembled WGS sequence"/>
</dbReference>
<evidence type="ECO:0000256" key="2">
    <source>
        <dbReference type="ARBA" id="ARBA00022803"/>
    </source>
</evidence>
<dbReference type="AlphaFoldDB" id="A0A8S1RPU2"/>
<dbReference type="SMART" id="SM00028">
    <property type="entry name" value="TPR"/>
    <property type="match status" value="3"/>
</dbReference>
<evidence type="ECO:0000313" key="6">
    <source>
        <dbReference type="Proteomes" id="UP000692954"/>
    </source>
</evidence>
<dbReference type="EMBL" id="CAJJDN010000205">
    <property type="protein sequence ID" value="CAD8129059.1"/>
    <property type="molecule type" value="Genomic_DNA"/>
</dbReference>
<keyword evidence="2 3" id="KW-0802">TPR repeat</keyword>
<dbReference type="InterPro" id="IPR019734">
    <property type="entry name" value="TPR_rpt"/>
</dbReference>
<dbReference type="PANTHER" id="PTHR44943:SF4">
    <property type="entry name" value="TPR REPEAT-CONTAINING PROTEIN MJ0798"/>
    <property type="match status" value="1"/>
</dbReference>
<feature type="transmembrane region" description="Helical" evidence="4">
    <location>
        <begin position="6"/>
        <end position="26"/>
    </location>
</feature>
<dbReference type="OrthoDB" id="10043504at2759"/>
<keyword evidence="4" id="KW-0812">Transmembrane</keyword>
<dbReference type="PROSITE" id="PS50005">
    <property type="entry name" value="TPR"/>
    <property type="match status" value="1"/>
</dbReference>
<evidence type="ECO:0000313" key="5">
    <source>
        <dbReference type="EMBL" id="CAD8129059.1"/>
    </source>
</evidence>
<evidence type="ECO:0000256" key="1">
    <source>
        <dbReference type="ARBA" id="ARBA00022737"/>
    </source>
</evidence>
<reference evidence="5" key="1">
    <citation type="submission" date="2021-01" db="EMBL/GenBank/DDBJ databases">
        <authorList>
            <consortium name="Genoscope - CEA"/>
            <person name="William W."/>
        </authorList>
    </citation>
    <scope>NUCLEOTIDE SEQUENCE</scope>
</reference>
<keyword evidence="6" id="KW-1185">Reference proteome</keyword>